<protein>
    <submittedName>
        <fullName evidence="1">Uncharacterized protein</fullName>
    </submittedName>
</protein>
<keyword evidence="2" id="KW-1185">Reference proteome</keyword>
<gene>
    <name evidence="1" type="ORF">C7448_10762</name>
</gene>
<name>A0A3E0HJC2_9FLAO</name>
<evidence type="ECO:0000313" key="2">
    <source>
        <dbReference type="Proteomes" id="UP000256884"/>
    </source>
</evidence>
<dbReference type="RefSeq" id="WP_115901734.1">
    <property type="nucleotide sequence ID" value="NZ_QUNS01000007.1"/>
</dbReference>
<dbReference type="Proteomes" id="UP000256884">
    <property type="component" value="Unassembled WGS sequence"/>
</dbReference>
<organism evidence="1 2">
    <name type="scientific">Tenacibaculum gallaicum</name>
    <dbReference type="NCBI Taxonomy" id="561505"/>
    <lineage>
        <taxon>Bacteria</taxon>
        <taxon>Pseudomonadati</taxon>
        <taxon>Bacteroidota</taxon>
        <taxon>Flavobacteriia</taxon>
        <taxon>Flavobacteriales</taxon>
        <taxon>Flavobacteriaceae</taxon>
        <taxon>Tenacibaculum</taxon>
    </lineage>
</organism>
<evidence type="ECO:0000313" key="1">
    <source>
        <dbReference type="EMBL" id="REH46502.1"/>
    </source>
</evidence>
<reference evidence="1 2" key="1">
    <citation type="submission" date="2018-08" db="EMBL/GenBank/DDBJ databases">
        <title>Genomic Encyclopedia of Type Strains, Phase IV (KMG-IV): sequencing the most valuable type-strain genomes for metagenomic binning, comparative biology and taxonomic classification.</title>
        <authorList>
            <person name="Goeker M."/>
        </authorList>
    </citation>
    <scope>NUCLEOTIDE SEQUENCE [LARGE SCALE GENOMIC DNA]</scope>
    <source>
        <strain evidence="1 2">DSM 18841</strain>
    </source>
</reference>
<dbReference type="AlphaFoldDB" id="A0A3E0HJC2"/>
<comment type="caution">
    <text evidence="1">The sequence shown here is derived from an EMBL/GenBank/DDBJ whole genome shotgun (WGS) entry which is preliminary data.</text>
</comment>
<sequence length="61" mass="7181">MRIDKANNHYFPHPLRNKPERYIGAKFSLRSSIYSSSGKENIDKQDLVFDTLANLKEDKPW</sequence>
<proteinExistence type="predicted"/>
<dbReference type="EMBL" id="QUNS01000007">
    <property type="protein sequence ID" value="REH46502.1"/>
    <property type="molecule type" value="Genomic_DNA"/>
</dbReference>
<accession>A0A3E0HJC2</accession>